<dbReference type="Pfam" id="PF00085">
    <property type="entry name" value="Thioredoxin"/>
    <property type="match status" value="1"/>
</dbReference>
<evidence type="ECO:0000313" key="9">
    <source>
        <dbReference type="EMBL" id="RJG51603.1"/>
    </source>
</evidence>
<proteinExistence type="inferred from homology"/>
<dbReference type="OrthoDB" id="9790390at2"/>
<dbReference type="RefSeq" id="WP_119909127.1">
    <property type="nucleotide sequence ID" value="NZ_QZCH01000001.1"/>
</dbReference>
<accession>A0A418YKV7</accession>
<sequence length="143" mass="15556">METCIIRCSQCHTQNRIPVAKIASDPQCGKCKQAILSGPVNATGNNFEAFKQAGLPIVIDFWASWCGPCQQFAPTYSQVATELAGKAIFLKLDTEAEQQLAGQFQIRSIPTLMVLKAGKEQTRVAGALPANQFRQWLTQSGIA</sequence>
<comment type="similarity">
    <text evidence="1">Belongs to the thioredoxin family.</text>
</comment>
<dbReference type="FunFam" id="3.40.30.10:FF:000001">
    <property type="entry name" value="Thioredoxin"/>
    <property type="match status" value="1"/>
</dbReference>
<protein>
    <recommendedName>
        <fullName evidence="7">Thioredoxin</fullName>
    </recommendedName>
</protein>
<keyword evidence="4" id="KW-0249">Electron transport</keyword>
<dbReference type="NCBIfam" id="NF008229">
    <property type="entry name" value="PRK10996.1"/>
    <property type="match status" value="1"/>
</dbReference>
<dbReference type="EMBL" id="QZCH01000001">
    <property type="protein sequence ID" value="RJG51603.1"/>
    <property type="molecule type" value="Genomic_DNA"/>
</dbReference>
<keyword evidence="6" id="KW-0676">Redox-active center</keyword>
<evidence type="ECO:0000256" key="1">
    <source>
        <dbReference type="ARBA" id="ARBA00008987"/>
    </source>
</evidence>
<name>A0A418YKV7_9GAMM</name>
<evidence type="ECO:0000256" key="3">
    <source>
        <dbReference type="ARBA" id="ARBA00022723"/>
    </source>
</evidence>
<dbReference type="Gene3D" id="2.30.30.380">
    <property type="entry name" value="Zn-finger domain of Sec23/24"/>
    <property type="match status" value="1"/>
</dbReference>
<reference evidence="9 10" key="2">
    <citation type="submission" date="2019-01" db="EMBL/GenBank/DDBJ databases">
        <title>Motilimonas pumilus sp. nov., isolated from the gut of sea cucumber (Apostichopus japonicus).</title>
        <authorList>
            <person name="Wang F.-Q."/>
            <person name="Ren L.-H."/>
            <person name="Lin Y.-W."/>
            <person name="Sun G.-H."/>
            <person name="Du Z.-J."/>
            <person name="Zhao J.-X."/>
            <person name="Liu X.-J."/>
            <person name="Liu L.-J."/>
        </authorList>
    </citation>
    <scope>NUCLEOTIDE SEQUENCE [LARGE SCALE GENOMIC DNA]</scope>
    <source>
        <strain evidence="9 10">PLHSC7-2</strain>
    </source>
</reference>
<dbReference type="InterPro" id="IPR049299">
    <property type="entry name" value="Thio2_N"/>
</dbReference>
<dbReference type="Proteomes" id="UP000283255">
    <property type="component" value="Unassembled WGS sequence"/>
</dbReference>
<dbReference type="InterPro" id="IPR005746">
    <property type="entry name" value="Thioredoxin"/>
</dbReference>
<keyword evidence="5" id="KW-1015">Disulfide bond</keyword>
<dbReference type="CDD" id="cd02947">
    <property type="entry name" value="TRX_family"/>
    <property type="match status" value="1"/>
</dbReference>
<keyword evidence="10" id="KW-1185">Reference proteome</keyword>
<dbReference type="GO" id="GO:0005829">
    <property type="term" value="C:cytosol"/>
    <property type="evidence" value="ECO:0007669"/>
    <property type="project" value="TreeGrafter"/>
</dbReference>
<dbReference type="SUPFAM" id="SSF52833">
    <property type="entry name" value="Thioredoxin-like"/>
    <property type="match status" value="1"/>
</dbReference>
<dbReference type="PROSITE" id="PS51352">
    <property type="entry name" value="THIOREDOXIN_2"/>
    <property type="match status" value="1"/>
</dbReference>
<evidence type="ECO:0000259" key="8">
    <source>
        <dbReference type="PROSITE" id="PS51352"/>
    </source>
</evidence>
<dbReference type="AlphaFoldDB" id="A0A418YKV7"/>
<keyword evidence="3" id="KW-0479">Metal-binding</keyword>
<evidence type="ECO:0000256" key="7">
    <source>
        <dbReference type="NCBIfam" id="TIGR01068"/>
    </source>
</evidence>
<dbReference type="InterPro" id="IPR017937">
    <property type="entry name" value="Thioredoxin_CS"/>
</dbReference>
<comment type="caution">
    <text evidence="9">The sequence shown here is derived from an EMBL/GenBank/DDBJ whole genome shotgun (WGS) entry which is preliminary data.</text>
</comment>
<dbReference type="PANTHER" id="PTHR45663">
    <property type="entry name" value="GEO12009P1"/>
    <property type="match status" value="1"/>
</dbReference>
<evidence type="ECO:0000313" key="10">
    <source>
        <dbReference type="Proteomes" id="UP000283255"/>
    </source>
</evidence>
<evidence type="ECO:0000256" key="5">
    <source>
        <dbReference type="ARBA" id="ARBA00023157"/>
    </source>
</evidence>
<dbReference type="PROSITE" id="PS00194">
    <property type="entry name" value="THIOREDOXIN_1"/>
    <property type="match status" value="1"/>
</dbReference>
<reference evidence="9 10" key="1">
    <citation type="submission" date="2018-09" db="EMBL/GenBank/DDBJ databases">
        <authorList>
            <person name="Wang F."/>
        </authorList>
    </citation>
    <scope>NUCLEOTIDE SEQUENCE [LARGE SCALE GENOMIC DNA]</scope>
    <source>
        <strain evidence="9 10">PLHSC7-2</strain>
    </source>
</reference>
<keyword evidence="2" id="KW-0813">Transport</keyword>
<dbReference type="GO" id="GO:0015035">
    <property type="term" value="F:protein-disulfide reductase activity"/>
    <property type="evidence" value="ECO:0007669"/>
    <property type="project" value="UniProtKB-UniRule"/>
</dbReference>
<dbReference type="Gene3D" id="3.40.30.10">
    <property type="entry name" value="Glutaredoxin"/>
    <property type="match status" value="1"/>
</dbReference>
<gene>
    <name evidence="9" type="primary">trxC</name>
    <name evidence="9" type="ORF">D1Z90_02425</name>
</gene>
<evidence type="ECO:0000256" key="6">
    <source>
        <dbReference type="ARBA" id="ARBA00023284"/>
    </source>
</evidence>
<evidence type="ECO:0000256" key="4">
    <source>
        <dbReference type="ARBA" id="ARBA00022982"/>
    </source>
</evidence>
<dbReference type="InterPro" id="IPR036249">
    <property type="entry name" value="Thioredoxin-like_sf"/>
</dbReference>
<evidence type="ECO:0000256" key="2">
    <source>
        <dbReference type="ARBA" id="ARBA00022448"/>
    </source>
</evidence>
<dbReference type="InterPro" id="IPR013766">
    <property type="entry name" value="Thioredoxin_domain"/>
</dbReference>
<organism evidence="9 10">
    <name type="scientific">Motilimonas pumila</name>
    <dbReference type="NCBI Taxonomy" id="2303987"/>
    <lineage>
        <taxon>Bacteria</taxon>
        <taxon>Pseudomonadati</taxon>
        <taxon>Pseudomonadota</taxon>
        <taxon>Gammaproteobacteria</taxon>
        <taxon>Alteromonadales</taxon>
        <taxon>Alteromonadales genera incertae sedis</taxon>
        <taxon>Motilimonas</taxon>
    </lineage>
</organism>
<dbReference type="PRINTS" id="PR00421">
    <property type="entry name" value="THIOREDOXIN"/>
</dbReference>
<dbReference type="GO" id="GO:0046872">
    <property type="term" value="F:metal ion binding"/>
    <property type="evidence" value="ECO:0007669"/>
    <property type="project" value="UniProtKB-KW"/>
</dbReference>
<dbReference type="Pfam" id="PF21352">
    <property type="entry name" value="Zn_ribbon_Thio2"/>
    <property type="match status" value="1"/>
</dbReference>
<feature type="domain" description="Thioredoxin" evidence="8">
    <location>
        <begin position="17"/>
        <end position="142"/>
    </location>
</feature>
<dbReference type="PANTHER" id="PTHR45663:SF40">
    <property type="entry name" value="THIOREDOXIN 2"/>
    <property type="match status" value="1"/>
</dbReference>
<dbReference type="NCBIfam" id="TIGR01068">
    <property type="entry name" value="thioredoxin"/>
    <property type="match status" value="1"/>
</dbReference>